<proteinExistence type="predicted"/>
<organism evidence="1 2">
    <name type="scientific">Aggregatibacter aphrophilus</name>
    <name type="common">Haemophilus aphrophilus</name>
    <dbReference type="NCBI Taxonomy" id="732"/>
    <lineage>
        <taxon>Bacteria</taxon>
        <taxon>Pseudomonadati</taxon>
        <taxon>Pseudomonadota</taxon>
        <taxon>Gammaproteobacteria</taxon>
        <taxon>Pasteurellales</taxon>
        <taxon>Pasteurellaceae</taxon>
        <taxon>Aggregatibacter</taxon>
    </lineage>
</organism>
<dbReference type="AlphaFoldDB" id="A0AAP7L4C9"/>
<gene>
    <name evidence="1" type="ORF">BBB52_02175</name>
</gene>
<name>A0AAP7L4C9_AGGAP</name>
<reference evidence="1 2" key="1">
    <citation type="submission" date="2016-06" db="EMBL/GenBank/DDBJ databases">
        <title>Simultaneous identification of Haemophilus influenzae and Haemophilus haemolyticus using TaqMan real-time PCR.</title>
        <authorList>
            <person name="Price E.P."/>
            <person name="Sarovich D.S."/>
            <person name="Harris T."/>
            <person name="Spargo J.C."/>
            <person name="Nosworthy E."/>
            <person name="Beissbarth J."/>
            <person name="Smith-Vaughan H."/>
        </authorList>
    </citation>
    <scope>NUCLEOTIDE SEQUENCE [LARGE SCALE GENOMIC DNA]</scope>
    <source>
        <strain evidence="1 2">ATCC 7901</strain>
    </source>
</reference>
<evidence type="ECO:0000313" key="1">
    <source>
        <dbReference type="EMBL" id="OBY54279.1"/>
    </source>
</evidence>
<evidence type="ECO:0000313" key="2">
    <source>
        <dbReference type="Proteomes" id="UP000092746"/>
    </source>
</evidence>
<accession>A0AAP7L4C9</accession>
<dbReference type="Proteomes" id="UP000092746">
    <property type="component" value="Unassembled WGS sequence"/>
</dbReference>
<protein>
    <submittedName>
        <fullName evidence="1">Uncharacterized protein</fullName>
    </submittedName>
</protein>
<comment type="caution">
    <text evidence="1">The sequence shown here is derived from an EMBL/GenBank/DDBJ whole genome shotgun (WGS) entry which is preliminary data.</text>
</comment>
<sequence length="72" mass="8402">MVYTKLGYRHDDNLACLSLERDTAFAYPEIVFMIRIILGNETFYIVDFSQKSHDISMSAIVYKVSDDKILYL</sequence>
<dbReference type="RefSeq" id="WP_065294795.1">
    <property type="nucleotide sequence ID" value="NZ_MAQE01000001.1"/>
</dbReference>
<dbReference type="EMBL" id="MAQE01000001">
    <property type="protein sequence ID" value="OBY54279.1"/>
    <property type="molecule type" value="Genomic_DNA"/>
</dbReference>